<dbReference type="InterPro" id="IPR025960">
    <property type="entry name" value="RVT_N"/>
</dbReference>
<dbReference type="InterPro" id="IPR013087">
    <property type="entry name" value="Znf_C2H2_type"/>
</dbReference>
<evidence type="ECO:0000313" key="3">
    <source>
        <dbReference type="Proteomes" id="UP000008206"/>
    </source>
</evidence>
<proteinExistence type="predicted"/>
<dbReference type="EMBL" id="CP002200">
    <property type="protein sequence ID" value="ADN18227.1"/>
    <property type="molecule type" value="Genomic_DNA"/>
</dbReference>
<keyword evidence="2" id="KW-0614">Plasmid</keyword>
<organism evidence="2 3">
    <name type="scientific">Gloeothece verrucosa (strain PCC 7822)</name>
    <name type="common">Cyanothece sp. (strain PCC 7822)</name>
    <dbReference type="NCBI Taxonomy" id="497965"/>
    <lineage>
        <taxon>Bacteria</taxon>
        <taxon>Bacillati</taxon>
        <taxon>Cyanobacteriota</taxon>
        <taxon>Cyanophyceae</taxon>
        <taxon>Oscillatoriophycideae</taxon>
        <taxon>Chroococcales</taxon>
        <taxon>Aphanothecaceae</taxon>
        <taxon>Gloeothece</taxon>
        <taxon>Gloeothece verrucosa</taxon>
    </lineage>
</organism>
<dbReference type="InterPro" id="IPR002711">
    <property type="entry name" value="HNH"/>
</dbReference>
<dbReference type="CDD" id="cd01651">
    <property type="entry name" value="RT_G2_intron"/>
    <property type="match status" value="1"/>
</dbReference>
<keyword evidence="2" id="KW-0808">Transferase</keyword>
<dbReference type="Pfam" id="PF00078">
    <property type="entry name" value="RVT_1"/>
    <property type="match status" value="1"/>
</dbReference>
<evidence type="ECO:0000313" key="2">
    <source>
        <dbReference type="EMBL" id="ADN18227.1"/>
    </source>
</evidence>
<dbReference type="GO" id="GO:0008270">
    <property type="term" value="F:zinc ion binding"/>
    <property type="evidence" value="ECO:0007669"/>
    <property type="project" value="InterPro"/>
</dbReference>
<keyword evidence="2" id="KW-0695">RNA-directed DNA polymerase</keyword>
<keyword evidence="2" id="KW-0548">Nucleotidyltransferase</keyword>
<dbReference type="GO" id="GO:0003964">
    <property type="term" value="F:RNA-directed DNA polymerase activity"/>
    <property type="evidence" value="ECO:0007669"/>
    <property type="project" value="UniProtKB-KW"/>
</dbReference>
<reference evidence="3" key="1">
    <citation type="journal article" date="2011" name="MBio">
        <title>Novel metabolic attributes of the genus Cyanothece, comprising a group of unicellular nitrogen-fixing Cyanobacteria.</title>
        <authorList>
            <person name="Bandyopadhyay A."/>
            <person name="Elvitigala T."/>
            <person name="Welsh E."/>
            <person name="Stockel J."/>
            <person name="Liberton M."/>
            <person name="Min H."/>
            <person name="Sherman L.A."/>
            <person name="Pakrasi H.B."/>
        </authorList>
    </citation>
    <scope>NUCLEOTIDE SEQUENCE [LARGE SCALE GENOMIC DNA]</scope>
    <source>
        <strain evidence="3">PCC 7822</strain>
        <plasmid evidence="3">Cy782202</plasmid>
    </source>
</reference>
<dbReference type="InterPro" id="IPR051083">
    <property type="entry name" value="GrpII_Intron_Splice-Mob/Def"/>
</dbReference>
<dbReference type="Pfam" id="PF08388">
    <property type="entry name" value="GIIM"/>
    <property type="match status" value="1"/>
</dbReference>
<dbReference type="GO" id="GO:0004519">
    <property type="term" value="F:endonuclease activity"/>
    <property type="evidence" value="ECO:0007669"/>
    <property type="project" value="InterPro"/>
</dbReference>
<dbReference type="CDD" id="cd00085">
    <property type="entry name" value="HNHc"/>
    <property type="match status" value="1"/>
</dbReference>
<sequence>MNTGQPMYEWNTIPWHKLEKNVFKLQKRIYQASRRGDIKQVRRLQRLLIKSWSAKTLAVRRVTQDNTGKKTAGVDGIKSLTPSQRLELVRNLDLNKKAKPIRRVWIPKPGKTEKRPLGIPVMHDRATQTLVKMAVEPQWEAVFEPNSFGFRPGRSCHDAIQALHDMLRHHDKYVLDADIAGCFDNINHETLIKKMNVSPHLSRMVRQWLKAGIFDNGAFQRNEKGTPQGGTISPLLANIALHGLENLIKSINKHAYIVRYADDFVVLHNELKVIEKCKKAIEEWLTEIGLELKPSKTKVINTLKSHDGKDPGFDFLSFNVRQYKVSKYNSGKRQKGFKTLIKPSKNSIQRHKDQIKRVVKEGKAKTQLAIIKELNPIIRGWCNYYSTKVSSEAFKYLTHFTVQSLMKWARRRHPKKTLHWIYRKYFGIHEGYQWTFTKEQSRVIRHSETQIERWVKVAGDRSPYDGDWVYWSTRMGRHPEAKKKVAYLLNQQKGKCSHCGLRFNMDDLMEIHHIDRNHNNNKWENLTLLHRHCHDEVHKTSA</sequence>
<evidence type="ECO:0000259" key="1">
    <source>
        <dbReference type="PROSITE" id="PS50878"/>
    </source>
</evidence>
<dbReference type="InterPro" id="IPR013597">
    <property type="entry name" value="Mat_intron_G2"/>
</dbReference>
<gene>
    <name evidence="2" type="ordered locus">Cyan7822_6444</name>
</gene>
<geneLocation type="plasmid" evidence="2 3">
    <name>Cy782202</name>
</geneLocation>
<dbReference type="Gene3D" id="1.10.30.50">
    <property type="match status" value="1"/>
</dbReference>
<dbReference type="Pfam" id="PF01844">
    <property type="entry name" value="HNH"/>
    <property type="match status" value="1"/>
</dbReference>
<dbReference type="EC" id="2.7.7.49" evidence="2"/>
<dbReference type="PROSITE" id="PS50878">
    <property type="entry name" value="RT_POL"/>
    <property type="match status" value="1"/>
</dbReference>
<dbReference type="PANTHER" id="PTHR34047">
    <property type="entry name" value="NUCLEAR INTRON MATURASE 1, MITOCHONDRIAL-RELATED"/>
    <property type="match status" value="1"/>
</dbReference>
<dbReference type="HOGENOM" id="CLU_013584_15_4_3"/>
<dbReference type="RefSeq" id="WP_013334973.1">
    <property type="nucleotide sequence ID" value="NC_014534.1"/>
</dbReference>
<protein>
    <submittedName>
        <fullName evidence="2">RNA-directed DNA polymerase</fullName>
        <ecNumber evidence="2">2.7.7.49</ecNumber>
    </submittedName>
</protein>
<dbReference type="InterPro" id="IPR043502">
    <property type="entry name" value="DNA/RNA_pol_sf"/>
</dbReference>
<dbReference type="OrthoDB" id="416072at2"/>
<dbReference type="InterPro" id="IPR000477">
    <property type="entry name" value="RT_dom"/>
</dbReference>
<dbReference type="SUPFAM" id="SSF56672">
    <property type="entry name" value="DNA/RNA polymerases"/>
    <property type="match status" value="1"/>
</dbReference>
<dbReference type="PROSITE" id="PS00028">
    <property type="entry name" value="ZINC_FINGER_C2H2_1"/>
    <property type="match status" value="1"/>
</dbReference>
<dbReference type="KEGG" id="cyj:Cyan7822_6444"/>
<dbReference type="Proteomes" id="UP000008206">
    <property type="component" value="Plasmid Cy782202"/>
</dbReference>
<keyword evidence="3" id="KW-1185">Reference proteome</keyword>
<dbReference type="GO" id="GO:0003676">
    <property type="term" value="F:nucleic acid binding"/>
    <property type="evidence" value="ECO:0007669"/>
    <property type="project" value="InterPro"/>
</dbReference>
<name>E0UMP7_GLOV7</name>
<dbReference type="AlphaFoldDB" id="E0UMP7"/>
<dbReference type="Pfam" id="PF13655">
    <property type="entry name" value="RVT_N"/>
    <property type="match status" value="1"/>
</dbReference>
<feature type="domain" description="Reverse transcriptase" evidence="1">
    <location>
        <begin position="87"/>
        <end position="320"/>
    </location>
</feature>
<dbReference type="NCBIfam" id="TIGR04416">
    <property type="entry name" value="group_II_RT_mat"/>
    <property type="match status" value="1"/>
</dbReference>
<dbReference type="SMART" id="SM00507">
    <property type="entry name" value="HNHc"/>
    <property type="match status" value="1"/>
</dbReference>
<accession>E0UMP7</accession>
<dbReference type="InterPro" id="IPR030931">
    <property type="entry name" value="Group_II_RT_mat"/>
</dbReference>
<dbReference type="InterPro" id="IPR003615">
    <property type="entry name" value="HNH_nuc"/>
</dbReference>
<dbReference type="PANTHER" id="PTHR34047:SF10">
    <property type="entry name" value="GROUP II INTRON-ASSOCIATED OPEN READING FRAME"/>
    <property type="match status" value="1"/>
</dbReference>